<accession>A0A0D7AEM2</accession>
<gene>
    <name evidence="2" type="ORF">FISHEDRAFT_59117</name>
</gene>
<evidence type="ECO:0000313" key="3">
    <source>
        <dbReference type="Proteomes" id="UP000054144"/>
    </source>
</evidence>
<dbReference type="Proteomes" id="UP000054144">
    <property type="component" value="Unassembled WGS sequence"/>
</dbReference>
<sequence>MPNIPFDVQAWMDEALDEADLTYICCEARRVLDSRPQADVHAVQVAAKQQMVADHHQCKHVANQLAADHAKRLMNTRLVTDESKLRGVNAADLFKHIQLWHNLNIAVVKGEGSEAQRVLAASSRESTGLRSSNLAGTFSGMERMLTLVFAKFHIRAGHQTTGRRQKPSSIQKSKLPRHAQALQ</sequence>
<dbReference type="AlphaFoldDB" id="A0A0D7AEM2"/>
<feature type="region of interest" description="Disordered" evidence="1">
    <location>
        <begin position="158"/>
        <end position="183"/>
    </location>
</feature>
<protein>
    <submittedName>
        <fullName evidence="2">Uncharacterized protein</fullName>
    </submittedName>
</protein>
<name>A0A0D7AEM2_9AGAR</name>
<dbReference type="EMBL" id="KN881851">
    <property type="protein sequence ID" value="KIY48316.1"/>
    <property type="molecule type" value="Genomic_DNA"/>
</dbReference>
<proteinExistence type="predicted"/>
<evidence type="ECO:0000313" key="2">
    <source>
        <dbReference type="EMBL" id="KIY48316.1"/>
    </source>
</evidence>
<organism evidence="2 3">
    <name type="scientific">Fistulina hepatica ATCC 64428</name>
    <dbReference type="NCBI Taxonomy" id="1128425"/>
    <lineage>
        <taxon>Eukaryota</taxon>
        <taxon>Fungi</taxon>
        <taxon>Dikarya</taxon>
        <taxon>Basidiomycota</taxon>
        <taxon>Agaricomycotina</taxon>
        <taxon>Agaricomycetes</taxon>
        <taxon>Agaricomycetidae</taxon>
        <taxon>Agaricales</taxon>
        <taxon>Fistulinaceae</taxon>
        <taxon>Fistulina</taxon>
    </lineage>
</organism>
<keyword evidence="3" id="KW-1185">Reference proteome</keyword>
<evidence type="ECO:0000256" key="1">
    <source>
        <dbReference type="SAM" id="MobiDB-lite"/>
    </source>
</evidence>
<reference evidence="2 3" key="1">
    <citation type="journal article" date="2015" name="Fungal Genet. Biol.">
        <title>Evolution of novel wood decay mechanisms in Agaricales revealed by the genome sequences of Fistulina hepatica and Cylindrobasidium torrendii.</title>
        <authorList>
            <person name="Floudas D."/>
            <person name="Held B.W."/>
            <person name="Riley R."/>
            <person name="Nagy L.G."/>
            <person name="Koehler G."/>
            <person name="Ransdell A.S."/>
            <person name="Younus H."/>
            <person name="Chow J."/>
            <person name="Chiniquy J."/>
            <person name="Lipzen A."/>
            <person name="Tritt A."/>
            <person name="Sun H."/>
            <person name="Haridas S."/>
            <person name="LaButti K."/>
            <person name="Ohm R.A."/>
            <person name="Kues U."/>
            <person name="Blanchette R.A."/>
            <person name="Grigoriev I.V."/>
            <person name="Minto R.E."/>
            <person name="Hibbett D.S."/>
        </authorList>
    </citation>
    <scope>NUCLEOTIDE SEQUENCE [LARGE SCALE GENOMIC DNA]</scope>
    <source>
        <strain evidence="2 3">ATCC 64428</strain>
    </source>
</reference>